<dbReference type="InterPro" id="IPR028098">
    <property type="entry name" value="Glyco_trans_4-like_N"/>
</dbReference>
<feature type="domain" description="Glycosyltransferase subfamily 4-like N-terminal" evidence="3">
    <location>
        <begin position="25"/>
        <end position="178"/>
    </location>
</feature>
<keyword evidence="2" id="KW-0808">Transferase</keyword>
<proteinExistence type="predicted"/>
<reference evidence="4" key="1">
    <citation type="journal article" date="2014" name="Int. J. Syst. Evol. Microbiol.">
        <title>Complete genome sequence of Corynebacterium casei LMG S-19264T (=DSM 44701T), isolated from a smear-ripened cheese.</title>
        <authorList>
            <consortium name="US DOE Joint Genome Institute (JGI-PGF)"/>
            <person name="Walter F."/>
            <person name="Albersmeier A."/>
            <person name="Kalinowski J."/>
            <person name="Ruckert C."/>
        </authorList>
    </citation>
    <scope>NUCLEOTIDE SEQUENCE</scope>
    <source>
        <strain evidence="4">JCM 3346</strain>
    </source>
</reference>
<dbReference type="Pfam" id="PF13579">
    <property type="entry name" value="Glyco_trans_4_4"/>
    <property type="match status" value="1"/>
</dbReference>
<dbReference type="SUPFAM" id="SSF53756">
    <property type="entry name" value="UDP-Glycosyltransferase/glycogen phosphorylase"/>
    <property type="match status" value="1"/>
</dbReference>
<evidence type="ECO:0000256" key="2">
    <source>
        <dbReference type="ARBA" id="ARBA00022679"/>
    </source>
</evidence>
<reference evidence="4" key="2">
    <citation type="submission" date="2020-09" db="EMBL/GenBank/DDBJ databases">
        <authorList>
            <person name="Sun Q."/>
            <person name="Ohkuma M."/>
        </authorList>
    </citation>
    <scope>NUCLEOTIDE SEQUENCE</scope>
    <source>
        <strain evidence="4">JCM 3346</strain>
    </source>
</reference>
<dbReference type="PANTHER" id="PTHR12526">
    <property type="entry name" value="GLYCOSYLTRANSFERASE"/>
    <property type="match status" value="1"/>
</dbReference>
<evidence type="ECO:0000259" key="3">
    <source>
        <dbReference type="Pfam" id="PF13579"/>
    </source>
</evidence>
<protein>
    <recommendedName>
        <fullName evidence="3">Glycosyltransferase subfamily 4-like N-terminal domain-containing protein</fullName>
    </recommendedName>
</protein>
<keyword evidence="5" id="KW-1185">Reference proteome</keyword>
<dbReference type="Pfam" id="PF13692">
    <property type="entry name" value="Glyco_trans_1_4"/>
    <property type="match status" value="1"/>
</dbReference>
<sequence length="395" mass="43688">MRILFVHEVNYLEKVIFEMHEFPELLALRGHEVSFYHFPEASGERSAPSLRTTRERVRGRVHPDANLELITPPHLGGGGLDRYLAPVIDVPGLRREIRDGGYDVIVLYAVPTTGWQTVAFAKRFGVPVVFRALDVSHLIRRTPVAPLIRRAEHYVYRNASLLSANNPAMADYCVEASGRTGPTQVDLPPVDLSHFADEGVRIDRSTIGLREDDEVLLYMGTFFEFSGLDTVLEALVPEFARRPRLRVVLVGGGELEPELRRIVERESLGDRVVFTGVVPYAQLPGYLRLADVAINPFRPELVTHVALPHKVLQYMAAGVPVVSTALHGIVGILGDDAGVTWAAEPAAVAAEALALLDTPTEHRRGIVERQRDTALRTFSEAASVSGFEETLRSID</sequence>
<comment type="caution">
    <text evidence="4">The sequence shown here is derived from an EMBL/GenBank/DDBJ whole genome shotgun (WGS) entry which is preliminary data.</text>
</comment>
<dbReference type="Proteomes" id="UP000610303">
    <property type="component" value="Unassembled WGS sequence"/>
</dbReference>
<dbReference type="AlphaFoldDB" id="A0A918CP78"/>
<dbReference type="Gene3D" id="3.40.50.2000">
    <property type="entry name" value="Glycogen Phosphorylase B"/>
    <property type="match status" value="2"/>
</dbReference>
<keyword evidence="1" id="KW-0328">Glycosyltransferase</keyword>
<evidence type="ECO:0000256" key="1">
    <source>
        <dbReference type="ARBA" id="ARBA00022676"/>
    </source>
</evidence>
<dbReference type="RefSeq" id="WP_189086276.1">
    <property type="nucleotide sequence ID" value="NZ_BMRJ01000004.1"/>
</dbReference>
<gene>
    <name evidence="4" type="ORF">GCM10010196_30700</name>
</gene>
<evidence type="ECO:0000313" key="5">
    <source>
        <dbReference type="Proteomes" id="UP000610303"/>
    </source>
</evidence>
<organism evidence="4 5">
    <name type="scientific">Agromyces mediolanus</name>
    <name type="common">Corynebacterium mediolanum</name>
    <dbReference type="NCBI Taxonomy" id="41986"/>
    <lineage>
        <taxon>Bacteria</taxon>
        <taxon>Bacillati</taxon>
        <taxon>Actinomycetota</taxon>
        <taxon>Actinomycetes</taxon>
        <taxon>Micrococcales</taxon>
        <taxon>Microbacteriaceae</taxon>
        <taxon>Agromyces</taxon>
    </lineage>
</organism>
<evidence type="ECO:0000313" key="4">
    <source>
        <dbReference type="EMBL" id="GGR34503.1"/>
    </source>
</evidence>
<name>A0A918CP78_AGRME</name>
<accession>A0A918CP78</accession>
<dbReference type="GO" id="GO:0016757">
    <property type="term" value="F:glycosyltransferase activity"/>
    <property type="evidence" value="ECO:0007669"/>
    <property type="project" value="UniProtKB-KW"/>
</dbReference>
<dbReference type="EMBL" id="BMRJ01000004">
    <property type="protein sequence ID" value="GGR34503.1"/>
    <property type="molecule type" value="Genomic_DNA"/>
</dbReference>